<organism evidence="2">
    <name type="scientific">Sesamum latifolium</name>
    <dbReference type="NCBI Taxonomy" id="2727402"/>
    <lineage>
        <taxon>Eukaryota</taxon>
        <taxon>Viridiplantae</taxon>
        <taxon>Streptophyta</taxon>
        <taxon>Embryophyta</taxon>
        <taxon>Tracheophyta</taxon>
        <taxon>Spermatophyta</taxon>
        <taxon>Magnoliopsida</taxon>
        <taxon>eudicotyledons</taxon>
        <taxon>Gunneridae</taxon>
        <taxon>Pentapetalae</taxon>
        <taxon>asterids</taxon>
        <taxon>lamiids</taxon>
        <taxon>Lamiales</taxon>
        <taxon>Pedaliaceae</taxon>
        <taxon>Sesamum</taxon>
    </lineage>
</organism>
<sequence>MAPSVINGQSSPCKVDSEYEWVPNKCTTCKTLDHATANCPLTKVQGKRPVNVYVAKNRQHESTSVENDKVPSMTKELPNQSHAIPDINFRGETPIVHTAGDGRTTTSHEQSQEDRGPNLKHTYQHGKGKEIVVFNHFQLLELDTGVGESSRVLKEAAPLMMTNDTNRYLEG</sequence>
<reference evidence="2" key="2">
    <citation type="journal article" date="2024" name="Plant">
        <title>Genomic evolution and insights into agronomic trait innovations of Sesamum species.</title>
        <authorList>
            <person name="Miao H."/>
            <person name="Wang L."/>
            <person name="Qu L."/>
            <person name="Liu H."/>
            <person name="Sun Y."/>
            <person name="Le M."/>
            <person name="Wang Q."/>
            <person name="Wei S."/>
            <person name="Zheng Y."/>
            <person name="Lin W."/>
            <person name="Duan Y."/>
            <person name="Cao H."/>
            <person name="Xiong S."/>
            <person name="Wang X."/>
            <person name="Wei L."/>
            <person name="Li C."/>
            <person name="Ma Q."/>
            <person name="Ju M."/>
            <person name="Zhao R."/>
            <person name="Li G."/>
            <person name="Mu C."/>
            <person name="Tian Q."/>
            <person name="Mei H."/>
            <person name="Zhang T."/>
            <person name="Gao T."/>
            <person name="Zhang H."/>
        </authorList>
    </citation>
    <scope>NUCLEOTIDE SEQUENCE</scope>
    <source>
        <strain evidence="2">KEN1</strain>
    </source>
</reference>
<reference evidence="2" key="1">
    <citation type="submission" date="2020-06" db="EMBL/GenBank/DDBJ databases">
        <authorList>
            <person name="Li T."/>
            <person name="Hu X."/>
            <person name="Zhang T."/>
            <person name="Song X."/>
            <person name="Zhang H."/>
            <person name="Dai N."/>
            <person name="Sheng W."/>
            <person name="Hou X."/>
            <person name="Wei L."/>
        </authorList>
    </citation>
    <scope>NUCLEOTIDE SEQUENCE</scope>
    <source>
        <strain evidence="2">KEN1</strain>
        <tissue evidence="2">Leaf</tissue>
    </source>
</reference>
<evidence type="ECO:0000313" key="2">
    <source>
        <dbReference type="EMBL" id="KAL0421129.1"/>
    </source>
</evidence>
<accession>A0AAW2UVF6</accession>
<name>A0AAW2UVF6_9LAMI</name>
<protein>
    <submittedName>
        <fullName evidence="2">Uncharacterized protein</fullName>
    </submittedName>
</protein>
<comment type="caution">
    <text evidence="2">The sequence shown here is derived from an EMBL/GenBank/DDBJ whole genome shotgun (WGS) entry which is preliminary data.</text>
</comment>
<gene>
    <name evidence="2" type="ORF">Slati_3135800</name>
</gene>
<proteinExistence type="predicted"/>
<feature type="region of interest" description="Disordered" evidence="1">
    <location>
        <begin position="93"/>
        <end position="123"/>
    </location>
</feature>
<dbReference type="AlphaFoldDB" id="A0AAW2UVF6"/>
<dbReference type="EMBL" id="JACGWN010000011">
    <property type="protein sequence ID" value="KAL0421129.1"/>
    <property type="molecule type" value="Genomic_DNA"/>
</dbReference>
<evidence type="ECO:0000256" key="1">
    <source>
        <dbReference type="SAM" id="MobiDB-lite"/>
    </source>
</evidence>